<reference evidence="11 12" key="1">
    <citation type="submission" date="2019-08" db="EMBL/GenBank/DDBJ databases">
        <title>High quality draft denovo assembly of Nylanderia fulva.</title>
        <authorList>
            <person name="Vargo E.L."/>
            <person name="Tarone A.M."/>
            <person name="Konganti K.R."/>
        </authorList>
    </citation>
    <scope>NUCLEOTIDE SEQUENCE [LARGE SCALE GENOMIC DNA]</scope>
    <source>
        <strain evidence="11">TAMU-Nful-2015</strain>
        <tissue evidence="11">Whole body</tissue>
    </source>
</reference>
<sequence>MIPTTSISPSLKIGLRLIGMWPGVPYSAVCWLTFMLNMLILQYFQYMYVINHFKMSELSNLVDSLPATLDFTLTFFKMIIFWIHRRVLHQIIIAMANDWRNCVNNEQHFYVMTIKANLSHFFYKTLLSFNTIVGILYYLGDYAIHFDHLVHHYNDSLLQLPIKIQFPFKYDQSPIFELLIVIVFLCVMFHMHAVTVLNGLFFTLVLHVSGQIEIICQEFKNISEKISLNDSSSLTLGELFSLVALMQVVWNTLVICCLGFMIVISINNGSGAMVVLKTAFGYIGIMFEVFIICFAGEYLSFKSISIANAAYDTLWYNVPPMQSKVITFIIMRSHRRLGITAGKMMDMSFETFSSIVRASASYVSVLHAMY</sequence>
<evidence type="ECO:0000256" key="5">
    <source>
        <dbReference type="ARBA" id="ARBA00022725"/>
    </source>
</evidence>
<keyword evidence="5 10" id="KW-0552">Olfaction</keyword>
<keyword evidence="4 10" id="KW-0812">Transmembrane</keyword>
<evidence type="ECO:0000256" key="8">
    <source>
        <dbReference type="ARBA" id="ARBA00023170"/>
    </source>
</evidence>
<keyword evidence="9 10" id="KW-0807">Transducer</keyword>
<protein>
    <recommendedName>
        <fullName evidence="10">Odorant receptor</fullName>
    </recommendedName>
</protein>
<name>A0A6G1LP76_9HYME</name>
<feature type="transmembrane region" description="Helical" evidence="10">
    <location>
        <begin position="21"/>
        <end position="44"/>
    </location>
</feature>
<dbReference type="GO" id="GO:0007165">
    <property type="term" value="P:signal transduction"/>
    <property type="evidence" value="ECO:0007669"/>
    <property type="project" value="UniProtKB-KW"/>
</dbReference>
<dbReference type="GO" id="GO:0004984">
    <property type="term" value="F:olfactory receptor activity"/>
    <property type="evidence" value="ECO:0007669"/>
    <property type="project" value="InterPro"/>
</dbReference>
<keyword evidence="8 10" id="KW-0675">Receptor</keyword>
<gene>
    <name evidence="11" type="primary">Or-254</name>
    <name evidence="11" type="synonym">Nful_v1.0-Or-254</name>
    <name evidence="11" type="ORF">NFUL_NFUL000232</name>
</gene>
<dbReference type="Proteomes" id="UP000479987">
    <property type="component" value="Unassembled WGS sequence"/>
</dbReference>
<keyword evidence="6 10" id="KW-1133">Transmembrane helix</keyword>
<keyword evidence="12" id="KW-1185">Reference proteome</keyword>
<dbReference type="GO" id="GO:0005886">
    <property type="term" value="C:plasma membrane"/>
    <property type="evidence" value="ECO:0007669"/>
    <property type="project" value="UniProtKB-SubCell"/>
</dbReference>
<feature type="transmembrane region" description="Helical" evidence="10">
    <location>
        <begin position="178"/>
        <end position="206"/>
    </location>
</feature>
<keyword evidence="2" id="KW-1003">Cell membrane</keyword>
<proteinExistence type="inferred from homology"/>
<dbReference type="InterPro" id="IPR004117">
    <property type="entry name" value="7tm6_olfct_rcpt"/>
</dbReference>
<keyword evidence="3 10" id="KW-0716">Sensory transduction</keyword>
<evidence type="ECO:0000256" key="2">
    <source>
        <dbReference type="ARBA" id="ARBA00022475"/>
    </source>
</evidence>
<dbReference type="AlphaFoldDB" id="A0A6G1LP76"/>
<evidence type="ECO:0000256" key="6">
    <source>
        <dbReference type="ARBA" id="ARBA00022989"/>
    </source>
</evidence>
<dbReference type="GO" id="GO:0005549">
    <property type="term" value="F:odorant binding"/>
    <property type="evidence" value="ECO:0007669"/>
    <property type="project" value="InterPro"/>
</dbReference>
<evidence type="ECO:0000256" key="7">
    <source>
        <dbReference type="ARBA" id="ARBA00023136"/>
    </source>
</evidence>
<evidence type="ECO:0000256" key="3">
    <source>
        <dbReference type="ARBA" id="ARBA00022606"/>
    </source>
</evidence>
<evidence type="ECO:0000256" key="1">
    <source>
        <dbReference type="ARBA" id="ARBA00004651"/>
    </source>
</evidence>
<feature type="transmembrane region" description="Helical" evidence="10">
    <location>
        <begin position="64"/>
        <end position="83"/>
    </location>
</feature>
<comment type="similarity">
    <text evidence="10">Belongs to the insect chemoreceptor superfamily. Heteromeric odorant receptor channel (TC 1.A.69) family.</text>
</comment>
<dbReference type="Pfam" id="PF02949">
    <property type="entry name" value="7tm_6"/>
    <property type="match status" value="1"/>
</dbReference>
<comment type="caution">
    <text evidence="11">The sequence shown here is derived from an EMBL/GenBank/DDBJ whole genome shotgun (WGS) entry which is preliminary data.</text>
</comment>
<evidence type="ECO:0000256" key="4">
    <source>
        <dbReference type="ARBA" id="ARBA00022692"/>
    </source>
</evidence>
<feature type="transmembrane region" description="Helical" evidence="10">
    <location>
        <begin position="239"/>
        <end position="267"/>
    </location>
</feature>
<evidence type="ECO:0000256" key="10">
    <source>
        <dbReference type="RuleBase" id="RU351113"/>
    </source>
</evidence>
<comment type="caution">
    <text evidence="10">Lacks conserved residue(s) required for the propagation of feature annotation.</text>
</comment>
<feature type="transmembrane region" description="Helical" evidence="10">
    <location>
        <begin position="279"/>
        <end position="299"/>
    </location>
</feature>
<organism evidence="11 12">
    <name type="scientific">Nylanderia fulva</name>
    <dbReference type="NCBI Taxonomy" id="613905"/>
    <lineage>
        <taxon>Eukaryota</taxon>
        <taxon>Metazoa</taxon>
        <taxon>Ecdysozoa</taxon>
        <taxon>Arthropoda</taxon>
        <taxon>Hexapoda</taxon>
        <taxon>Insecta</taxon>
        <taxon>Pterygota</taxon>
        <taxon>Neoptera</taxon>
        <taxon>Endopterygota</taxon>
        <taxon>Hymenoptera</taxon>
        <taxon>Apocrita</taxon>
        <taxon>Aculeata</taxon>
        <taxon>Formicoidea</taxon>
        <taxon>Formicidae</taxon>
        <taxon>Formicinae</taxon>
        <taxon>Nylanderia</taxon>
    </lineage>
</organism>
<dbReference type="PANTHER" id="PTHR21137">
    <property type="entry name" value="ODORANT RECEPTOR"/>
    <property type="match status" value="1"/>
</dbReference>
<comment type="subcellular location">
    <subcellularLocation>
        <location evidence="1 10">Cell membrane</location>
        <topology evidence="1 10">Multi-pass membrane protein</topology>
    </subcellularLocation>
</comment>
<dbReference type="EMBL" id="SGBU01000268">
    <property type="protein sequence ID" value="KAF3054428.1"/>
    <property type="molecule type" value="Genomic_DNA"/>
</dbReference>
<dbReference type="PANTHER" id="PTHR21137:SF35">
    <property type="entry name" value="ODORANT RECEPTOR 19A-RELATED"/>
    <property type="match status" value="1"/>
</dbReference>
<evidence type="ECO:0000313" key="11">
    <source>
        <dbReference type="EMBL" id="KAF3054428.1"/>
    </source>
</evidence>
<feature type="transmembrane region" description="Helical" evidence="10">
    <location>
        <begin position="121"/>
        <end position="140"/>
    </location>
</feature>
<keyword evidence="7 10" id="KW-0472">Membrane</keyword>
<evidence type="ECO:0000256" key="9">
    <source>
        <dbReference type="ARBA" id="ARBA00023224"/>
    </source>
</evidence>
<evidence type="ECO:0000313" key="12">
    <source>
        <dbReference type="Proteomes" id="UP000479987"/>
    </source>
</evidence>
<accession>A0A6G1LP76</accession>